<gene>
    <name evidence="2" type="ORF">EVAR_35445_1</name>
</gene>
<protein>
    <submittedName>
        <fullName evidence="2">Uncharacterized protein</fullName>
    </submittedName>
</protein>
<keyword evidence="3" id="KW-1185">Reference proteome</keyword>
<keyword evidence="1" id="KW-0472">Membrane</keyword>
<accession>A0A4C1Z7R0</accession>
<evidence type="ECO:0000313" key="2">
    <source>
        <dbReference type="EMBL" id="GBP83352.1"/>
    </source>
</evidence>
<evidence type="ECO:0000313" key="3">
    <source>
        <dbReference type="Proteomes" id="UP000299102"/>
    </source>
</evidence>
<keyword evidence="1" id="KW-0812">Transmembrane</keyword>
<name>A0A4C1Z7R0_EUMVA</name>
<proteinExistence type="predicted"/>
<feature type="transmembrane region" description="Helical" evidence="1">
    <location>
        <begin position="49"/>
        <end position="72"/>
    </location>
</feature>
<dbReference type="AlphaFoldDB" id="A0A4C1Z7R0"/>
<organism evidence="2 3">
    <name type="scientific">Eumeta variegata</name>
    <name type="common">Bagworm moth</name>
    <name type="synonym">Eumeta japonica</name>
    <dbReference type="NCBI Taxonomy" id="151549"/>
    <lineage>
        <taxon>Eukaryota</taxon>
        <taxon>Metazoa</taxon>
        <taxon>Ecdysozoa</taxon>
        <taxon>Arthropoda</taxon>
        <taxon>Hexapoda</taxon>
        <taxon>Insecta</taxon>
        <taxon>Pterygota</taxon>
        <taxon>Neoptera</taxon>
        <taxon>Endopterygota</taxon>
        <taxon>Lepidoptera</taxon>
        <taxon>Glossata</taxon>
        <taxon>Ditrysia</taxon>
        <taxon>Tineoidea</taxon>
        <taxon>Psychidae</taxon>
        <taxon>Oiketicinae</taxon>
        <taxon>Eumeta</taxon>
    </lineage>
</organism>
<reference evidence="2 3" key="1">
    <citation type="journal article" date="2019" name="Commun. Biol.">
        <title>The bagworm genome reveals a unique fibroin gene that provides high tensile strength.</title>
        <authorList>
            <person name="Kono N."/>
            <person name="Nakamura H."/>
            <person name="Ohtoshi R."/>
            <person name="Tomita M."/>
            <person name="Numata K."/>
            <person name="Arakawa K."/>
        </authorList>
    </citation>
    <scope>NUCLEOTIDE SEQUENCE [LARGE SCALE GENOMIC DNA]</scope>
</reference>
<keyword evidence="1" id="KW-1133">Transmembrane helix</keyword>
<dbReference type="Proteomes" id="UP000299102">
    <property type="component" value="Unassembled WGS sequence"/>
</dbReference>
<sequence length="127" mass="14479">MPLRQHTFAVPIANLKLITSPVTILSNTESRLSLLLTVFRLCLFPMRHLATYSFTVLISQIILSAFLQFSAMQLPHAGRRERRVRCFGSHVKMHSTQDRIYHIAFSASAQSPMDSRGPRLNQVSQNR</sequence>
<comment type="caution">
    <text evidence="2">The sequence shown here is derived from an EMBL/GenBank/DDBJ whole genome shotgun (WGS) entry which is preliminary data.</text>
</comment>
<dbReference type="EMBL" id="BGZK01001616">
    <property type="protein sequence ID" value="GBP83352.1"/>
    <property type="molecule type" value="Genomic_DNA"/>
</dbReference>
<evidence type="ECO:0000256" key="1">
    <source>
        <dbReference type="SAM" id="Phobius"/>
    </source>
</evidence>